<comment type="similarity">
    <text evidence="5">Belongs to the bacterial ribosomal protein bL25 family. CTC subfamily.</text>
</comment>
<comment type="caution">
    <text evidence="8">The sequence shown here is derived from an EMBL/GenBank/DDBJ whole genome shotgun (WGS) entry which is preliminary data.</text>
</comment>
<keyword evidence="3 5" id="KW-0689">Ribosomal protein</keyword>
<evidence type="ECO:0000313" key="9">
    <source>
        <dbReference type="Proteomes" id="UP000196531"/>
    </source>
</evidence>
<reference evidence="9" key="1">
    <citation type="journal article" date="2017" name="Proc. Natl. Acad. Sci. U.S.A.">
        <title>Simulation of Deepwater Horizon oil plume reveals substrate specialization within a complex community of hydrocarbon-degraders.</title>
        <authorList>
            <person name="Hu P."/>
            <person name="Dubinsky E.A."/>
            <person name="Probst A.J."/>
            <person name="Wang J."/>
            <person name="Sieber C.M.K."/>
            <person name="Tom L.M."/>
            <person name="Gardinali P."/>
            <person name="Banfield J.F."/>
            <person name="Atlas R.M."/>
            <person name="Andersen G.L."/>
        </authorList>
    </citation>
    <scope>NUCLEOTIDE SEQUENCE [LARGE SCALE GENOMIC DNA]</scope>
</reference>
<dbReference type="GO" id="GO:0003735">
    <property type="term" value="F:structural constituent of ribosome"/>
    <property type="evidence" value="ECO:0007669"/>
    <property type="project" value="InterPro"/>
</dbReference>
<comment type="subunit">
    <text evidence="5">Part of the 50S ribosomal subunit; part of the 5S rRNA/L5/L18/L25 subcomplex. Contacts the 5S rRNA. Binds to the 5S rRNA independently of L5 and L18.</text>
</comment>
<proteinExistence type="inferred from homology"/>
<evidence type="ECO:0000256" key="3">
    <source>
        <dbReference type="ARBA" id="ARBA00022980"/>
    </source>
</evidence>
<dbReference type="InterPro" id="IPR029751">
    <property type="entry name" value="Ribosomal_L25_dom"/>
</dbReference>
<protein>
    <recommendedName>
        <fullName evidence="5">Large ribosomal subunit protein bL25</fullName>
    </recommendedName>
    <alternativeName>
        <fullName evidence="5">General stress protein CTC</fullName>
    </alternativeName>
</protein>
<comment type="function">
    <text evidence="5">This is one of the proteins that binds to the 5S RNA in the ribosome where it forms part of the central protuberance.</text>
</comment>
<dbReference type="Pfam" id="PF01386">
    <property type="entry name" value="Ribosomal_L25p"/>
    <property type="match status" value="1"/>
</dbReference>
<dbReference type="InterPro" id="IPR011035">
    <property type="entry name" value="Ribosomal_bL25/Gln-tRNA_synth"/>
</dbReference>
<feature type="domain" description="Large ribosomal subunit protein bL25 beta" evidence="7">
    <location>
        <begin position="94"/>
        <end position="177"/>
    </location>
</feature>
<evidence type="ECO:0000256" key="5">
    <source>
        <dbReference type="HAMAP-Rule" id="MF_01334"/>
    </source>
</evidence>
<dbReference type="Pfam" id="PF14693">
    <property type="entry name" value="Ribosomal_TL5_C"/>
    <property type="match status" value="1"/>
</dbReference>
<keyword evidence="1 5" id="KW-0699">rRNA-binding</keyword>
<evidence type="ECO:0000259" key="6">
    <source>
        <dbReference type="Pfam" id="PF01386"/>
    </source>
</evidence>
<evidence type="ECO:0000256" key="2">
    <source>
        <dbReference type="ARBA" id="ARBA00022884"/>
    </source>
</evidence>
<dbReference type="InterPro" id="IPR020056">
    <property type="entry name" value="Rbsml_bL25/Gln-tRNA_synth_N"/>
</dbReference>
<keyword evidence="4 5" id="KW-0687">Ribonucleoprotein</keyword>
<dbReference type="PANTHER" id="PTHR33284:SF1">
    <property type="entry name" value="RIBOSOMAL PROTEIN L25_GLN-TRNA SYNTHETASE, ANTI-CODON-BINDING DOMAIN-CONTAINING PROTEIN"/>
    <property type="match status" value="1"/>
</dbReference>
<dbReference type="GO" id="GO:0008097">
    <property type="term" value="F:5S rRNA binding"/>
    <property type="evidence" value="ECO:0007669"/>
    <property type="project" value="InterPro"/>
</dbReference>
<dbReference type="NCBIfam" id="TIGR00731">
    <property type="entry name" value="bL25_bact_ctc"/>
    <property type="match status" value="1"/>
</dbReference>
<dbReference type="SUPFAM" id="SSF50715">
    <property type="entry name" value="Ribosomal protein L25-like"/>
    <property type="match status" value="1"/>
</dbReference>
<dbReference type="InterPro" id="IPR020930">
    <property type="entry name" value="Ribosomal_uL5_bac-type"/>
</dbReference>
<sequence length="204" mass="22429">MYELLKTQFREEPVKALRKEGYVPGVVYGKGMESVNFKVQSNSVDKFLSHSGKVFEIDVAGKGKHLVSLDNVQWDSMGDHMLHISFHKISANEKTTVTLPIHFEGTCAGSKAGGIVQHVLNEVEVKGMPGDMPEFITVDISELDIHGHFALKDIQAPKGLEWAHDVEANVVSCHPPKVEVEVEEVAEVVEAVTEEVVAEDKEAA</sequence>
<evidence type="ECO:0000256" key="4">
    <source>
        <dbReference type="ARBA" id="ARBA00023274"/>
    </source>
</evidence>
<evidence type="ECO:0000256" key="1">
    <source>
        <dbReference type="ARBA" id="ARBA00022730"/>
    </source>
</evidence>
<dbReference type="GO" id="GO:0006412">
    <property type="term" value="P:translation"/>
    <property type="evidence" value="ECO:0007669"/>
    <property type="project" value="UniProtKB-UniRule"/>
</dbReference>
<dbReference type="HAMAP" id="MF_01334">
    <property type="entry name" value="Ribosomal_bL25_CTC"/>
    <property type="match status" value="1"/>
</dbReference>
<organism evidence="8 9">
    <name type="scientific">Halobacteriovorax marinus</name>
    <dbReference type="NCBI Taxonomy" id="97084"/>
    <lineage>
        <taxon>Bacteria</taxon>
        <taxon>Pseudomonadati</taxon>
        <taxon>Bdellovibrionota</taxon>
        <taxon>Bacteriovoracia</taxon>
        <taxon>Bacteriovoracales</taxon>
        <taxon>Halobacteriovoraceae</taxon>
        <taxon>Halobacteriovorax</taxon>
    </lineage>
</organism>
<name>A0A1Y5FE24_9BACT</name>
<dbReference type="Proteomes" id="UP000196531">
    <property type="component" value="Unassembled WGS sequence"/>
</dbReference>
<dbReference type="GO" id="GO:0022625">
    <property type="term" value="C:cytosolic large ribosomal subunit"/>
    <property type="evidence" value="ECO:0007669"/>
    <property type="project" value="TreeGrafter"/>
</dbReference>
<accession>A0A1Y5FE24</accession>
<evidence type="ECO:0000313" key="8">
    <source>
        <dbReference type="EMBL" id="OUR96852.1"/>
    </source>
</evidence>
<dbReference type="Gene3D" id="2.170.120.20">
    <property type="entry name" value="Ribosomal protein L25, beta domain"/>
    <property type="match status" value="1"/>
</dbReference>
<feature type="domain" description="Large ribosomal subunit protein bL25 L25" evidence="6">
    <location>
        <begin position="11"/>
        <end position="86"/>
    </location>
</feature>
<dbReference type="PANTHER" id="PTHR33284">
    <property type="entry name" value="RIBOSOMAL PROTEIN L25/GLN-TRNA SYNTHETASE, ANTI-CODON-BINDING DOMAIN-CONTAINING PROTEIN"/>
    <property type="match status" value="1"/>
</dbReference>
<dbReference type="InterPro" id="IPR020057">
    <property type="entry name" value="Ribosomal_bL25_b-dom"/>
</dbReference>
<dbReference type="AlphaFoldDB" id="A0A1Y5FE24"/>
<keyword evidence="2 5" id="KW-0694">RNA-binding</keyword>
<dbReference type="EMBL" id="MAAO01000006">
    <property type="protein sequence ID" value="OUR96852.1"/>
    <property type="molecule type" value="Genomic_DNA"/>
</dbReference>
<evidence type="ECO:0000259" key="7">
    <source>
        <dbReference type="Pfam" id="PF14693"/>
    </source>
</evidence>
<dbReference type="Gene3D" id="2.40.240.10">
    <property type="entry name" value="Ribosomal Protein L25, Chain P"/>
    <property type="match status" value="1"/>
</dbReference>
<dbReference type="InterPro" id="IPR001021">
    <property type="entry name" value="Ribosomal_bL25_long"/>
</dbReference>
<dbReference type="CDD" id="cd00495">
    <property type="entry name" value="Ribosomal_L25_TL5_CTC"/>
    <property type="match status" value="1"/>
</dbReference>
<gene>
    <name evidence="5" type="primary">rplY</name>
    <name evidence="5" type="synonym">ctc</name>
    <name evidence="8" type="ORF">A9Q84_10975</name>
</gene>
<dbReference type="InterPro" id="IPR037121">
    <property type="entry name" value="Ribosomal_bL25_C"/>
</dbReference>